<dbReference type="Pfam" id="PF13401">
    <property type="entry name" value="AAA_22"/>
    <property type="match status" value="1"/>
</dbReference>
<dbReference type="EMBL" id="CP137573">
    <property type="protein sequence ID" value="WOX21261.1"/>
    <property type="molecule type" value="Genomic_DNA"/>
</dbReference>
<feature type="domain" description="HTH luxR-type" evidence="1">
    <location>
        <begin position="708"/>
        <end position="773"/>
    </location>
</feature>
<name>A0ABZ0LPX0_9ACTN</name>
<dbReference type="SUPFAM" id="SSF48452">
    <property type="entry name" value="TPR-like"/>
    <property type="match status" value="1"/>
</dbReference>
<organism evidence="2 3">
    <name type="scientific">Streptomyces solicathayae</name>
    <dbReference type="NCBI Taxonomy" id="3081768"/>
    <lineage>
        <taxon>Bacteria</taxon>
        <taxon>Bacillati</taxon>
        <taxon>Actinomycetota</taxon>
        <taxon>Actinomycetes</taxon>
        <taxon>Kitasatosporales</taxon>
        <taxon>Streptomycetaceae</taxon>
        <taxon>Streptomyces</taxon>
    </lineage>
</organism>
<dbReference type="PRINTS" id="PR00364">
    <property type="entry name" value="DISEASERSIST"/>
</dbReference>
<dbReference type="PRINTS" id="PR00038">
    <property type="entry name" value="HTHLUXR"/>
</dbReference>
<dbReference type="Gene3D" id="1.25.40.10">
    <property type="entry name" value="Tetratricopeptide repeat domain"/>
    <property type="match status" value="1"/>
</dbReference>
<sequence length="780" mass="84956">MTAASGRAKAGNLPADVTSFVGRRREITEALRLLSSSRLLTLTGSGGVGKTRLALRVAERARRNFRDGVWLVELADLSDPSLLAHTTAERLGLRAEPSRDRVELVIDHLTPRETLLVLDNCEHLVDQCAAFVAALLPACPRLTVLATSRQSLGVYGENTLLVPPLPVPDPDHVLSAAELARYDSVALFVERARAVLPGFDAADGASPEVLARLCRDLDGIPLAIELAAVWLRTLSLGQLEERLSERYRLLTTGPRSAPTRQRTLRALIDWSHELCSRPEQLLWARASVFAGGFDLAAVEYVGAGDGVTTEELPDLLHSLVDKSVLIREEHRGDVRYRMLETLRAYGLERLAEAGEETAVRRRHRDWYAALIERFEAEWIGPGQEAWLDRLDHEHANLRAALAHCLNRPGEGVVALRMATAVDEYWSIRGLNTEARYWLDQALAAAPEAGRERISALCLNAWYALLQSDPASALPQLDEAEALVESAGGPGQAAFVAHVRGMAALFAGDVDRAAELLDRALAGFRAGRPRGELFALSMLGLAEGLRGERVRGLARIEECLALAQERGEAYWRSWALWSLAFLELGHDLGRSEAAAKEALTVHGHMESRLGTAFLIDLLGWVSARQGRHVRAATLFGAAAAVWHPMGTATLDGMAPMAAVQDEHLAGVRAALGDERYESAFRHGNGMSARSAVEFALEDGEKPQRRAPRDAGDETLLTPRERQVAALLAEGHSNKEIAARLVVSTRTAETHVDHILSKLGFTSRAQVAAWAAAHDLTPPADV</sequence>
<dbReference type="InterPro" id="IPR000792">
    <property type="entry name" value="Tscrpt_reg_LuxR_C"/>
</dbReference>
<dbReference type="CDD" id="cd06170">
    <property type="entry name" value="LuxR_C_like"/>
    <property type="match status" value="1"/>
</dbReference>
<dbReference type="SUPFAM" id="SSF52540">
    <property type="entry name" value="P-loop containing nucleoside triphosphate hydrolases"/>
    <property type="match status" value="1"/>
</dbReference>
<dbReference type="InterPro" id="IPR049945">
    <property type="entry name" value="AAA_22"/>
</dbReference>
<dbReference type="PANTHER" id="PTHR47691:SF3">
    <property type="entry name" value="HTH-TYPE TRANSCRIPTIONAL REGULATOR RV0890C-RELATED"/>
    <property type="match status" value="1"/>
</dbReference>
<dbReference type="InterPro" id="IPR016032">
    <property type="entry name" value="Sig_transdc_resp-reg_C-effctor"/>
</dbReference>
<accession>A0ABZ0LPX0</accession>
<reference evidence="2 3" key="1">
    <citation type="submission" date="2023-10" db="EMBL/GenBank/DDBJ databases">
        <title>The genome sequence of Streptomyces sp. HUAS YS2.</title>
        <authorList>
            <person name="Mo P."/>
        </authorList>
    </citation>
    <scope>NUCLEOTIDE SEQUENCE [LARGE SCALE GENOMIC DNA]</scope>
    <source>
        <strain evidence="2 3">HUAS YS2</strain>
    </source>
</reference>
<dbReference type="Gene3D" id="1.10.10.10">
    <property type="entry name" value="Winged helix-like DNA-binding domain superfamily/Winged helix DNA-binding domain"/>
    <property type="match status" value="1"/>
</dbReference>
<dbReference type="Proteomes" id="UP001301731">
    <property type="component" value="Chromosome"/>
</dbReference>
<gene>
    <name evidence="2" type="ORF">R2D22_07645</name>
</gene>
<dbReference type="RefSeq" id="WP_318102124.1">
    <property type="nucleotide sequence ID" value="NZ_CP137573.1"/>
</dbReference>
<dbReference type="Pfam" id="PF25872">
    <property type="entry name" value="HTH_77"/>
    <property type="match status" value="1"/>
</dbReference>
<dbReference type="PANTHER" id="PTHR47691">
    <property type="entry name" value="REGULATOR-RELATED"/>
    <property type="match status" value="1"/>
</dbReference>
<dbReference type="PROSITE" id="PS50043">
    <property type="entry name" value="HTH_LUXR_2"/>
    <property type="match status" value="1"/>
</dbReference>
<dbReference type="SMART" id="SM00421">
    <property type="entry name" value="HTH_LUXR"/>
    <property type="match status" value="1"/>
</dbReference>
<evidence type="ECO:0000313" key="3">
    <source>
        <dbReference type="Proteomes" id="UP001301731"/>
    </source>
</evidence>
<keyword evidence="3" id="KW-1185">Reference proteome</keyword>
<dbReference type="Gene3D" id="3.40.50.300">
    <property type="entry name" value="P-loop containing nucleotide triphosphate hydrolases"/>
    <property type="match status" value="1"/>
</dbReference>
<dbReference type="InterPro" id="IPR027417">
    <property type="entry name" value="P-loop_NTPase"/>
</dbReference>
<evidence type="ECO:0000313" key="2">
    <source>
        <dbReference type="EMBL" id="WOX21261.1"/>
    </source>
</evidence>
<proteinExistence type="predicted"/>
<dbReference type="InterPro" id="IPR011990">
    <property type="entry name" value="TPR-like_helical_dom_sf"/>
</dbReference>
<dbReference type="Pfam" id="PF00196">
    <property type="entry name" value="GerE"/>
    <property type="match status" value="1"/>
</dbReference>
<evidence type="ECO:0000259" key="1">
    <source>
        <dbReference type="PROSITE" id="PS50043"/>
    </source>
</evidence>
<dbReference type="SUPFAM" id="SSF46894">
    <property type="entry name" value="C-terminal effector domain of the bipartite response regulators"/>
    <property type="match status" value="1"/>
</dbReference>
<protein>
    <submittedName>
        <fullName evidence="2">LuxR C-terminal-related transcriptional regulator</fullName>
    </submittedName>
</protein>
<dbReference type="InterPro" id="IPR058852">
    <property type="entry name" value="HTH_77"/>
</dbReference>
<dbReference type="InterPro" id="IPR036388">
    <property type="entry name" value="WH-like_DNA-bd_sf"/>
</dbReference>